<keyword evidence="2" id="KW-0812">Transmembrane</keyword>
<evidence type="ECO:0000256" key="2">
    <source>
        <dbReference type="SAM" id="Phobius"/>
    </source>
</evidence>
<feature type="transmembrane region" description="Helical" evidence="2">
    <location>
        <begin position="185"/>
        <end position="205"/>
    </location>
</feature>
<feature type="compositionally biased region" description="Gly residues" evidence="1">
    <location>
        <begin position="66"/>
        <end position="75"/>
    </location>
</feature>
<dbReference type="OrthoDB" id="3240445at2"/>
<feature type="compositionally biased region" description="Polar residues" evidence="1">
    <location>
        <begin position="1"/>
        <end position="16"/>
    </location>
</feature>
<feature type="transmembrane region" description="Helical" evidence="2">
    <location>
        <begin position="147"/>
        <end position="173"/>
    </location>
</feature>
<proteinExistence type="predicted"/>
<name>A0A2U2MTS2_9BIFI</name>
<evidence type="ECO:0000313" key="3">
    <source>
        <dbReference type="EMBL" id="PWG60251.1"/>
    </source>
</evidence>
<dbReference type="EMBL" id="QFFN01000005">
    <property type="protein sequence ID" value="PWG60251.1"/>
    <property type="molecule type" value="Genomic_DNA"/>
</dbReference>
<evidence type="ECO:0000313" key="4">
    <source>
        <dbReference type="Proteomes" id="UP000245753"/>
    </source>
</evidence>
<dbReference type="AlphaFoldDB" id="A0A2U2MTS2"/>
<reference evidence="3 4" key="1">
    <citation type="journal article" date="2018" name="Int. J. Syst. Evol. Microbiol.">
        <title>Bifidobacterium catulorum sp. nov., a novel taxon from the faeces of the baby common marmoset (Callithrix jacchus).</title>
        <authorList>
            <person name="Modesto M."/>
            <person name="Michelini S."/>
            <person name="Oki K."/>
            <person name="Biavati B."/>
            <person name="Watanabe K."/>
            <person name="Mattarelli P."/>
        </authorList>
    </citation>
    <scope>NUCLEOTIDE SEQUENCE [LARGE SCALE GENOMIC DNA]</scope>
    <source>
        <strain evidence="3 4">MRM 8.19</strain>
    </source>
</reference>
<evidence type="ECO:0000256" key="1">
    <source>
        <dbReference type="SAM" id="MobiDB-lite"/>
    </source>
</evidence>
<accession>A0A2U2MTS2</accession>
<comment type="caution">
    <text evidence="3">The sequence shown here is derived from an EMBL/GenBank/DDBJ whole genome shotgun (WGS) entry which is preliminary data.</text>
</comment>
<protein>
    <recommendedName>
        <fullName evidence="5">DUF4190 domain-containing protein</fullName>
    </recommendedName>
</protein>
<keyword evidence="4" id="KW-1185">Reference proteome</keyword>
<dbReference type="Proteomes" id="UP000245753">
    <property type="component" value="Unassembled WGS sequence"/>
</dbReference>
<gene>
    <name evidence="3" type="ORF">DF200_03340</name>
</gene>
<feature type="region of interest" description="Disordered" evidence="1">
    <location>
        <begin position="1"/>
        <end position="132"/>
    </location>
</feature>
<keyword evidence="2" id="KW-1133">Transmembrane helix</keyword>
<dbReference type="RefSeq" id="WP_109136884.1">
    <property type="nucleotide sequence ID" value="NZ_QFFN01000005.1"/>
</dbReference>
<feature type="compositionally biased region" description="Basic and acidic residues" evidence="1">
    <location>
        <begin position="103"/>
        <end position="112"/>
    </location>
</feature>
<organism evidence="3 4">
    <name type="scientific">Bifidobacterium catulorum</name>
    <dbReference type="NCBI Taxonomy" id="1630173"/>
    <lineage>
        <taxon>Bacteria</taxon>
        <taxon>Bacillati</taxon>
        <taxon>Actinomycetota</taxon>
        <taxon>Actinomycetes</taxon>
        <taxon>Bifidobacteriales</taxon>
        <taxon>Bifidobacteriaceae</taxon>
        <taxon>Bifidobacterium</taxon>
    </lineage>
</organism>
<feature type="compositionally biased region" description="Basic and acidic residues" evidence="1">
    <location>
        <begin position="24"/>
        <end position="38"/>
    </location>
</feature>
<keyword evidence="2" id="KW-0472">Membrane</keyword>
<sequence>MSHNVWNSQNDGTAPQQPAAGGVQRRDQPEYGQYKEPEYGEMASRYPGWNPYVYGAPEPDADNGGNNAGAGGGENDSGSQGSRTTNPIAGYFGISSTPSQRPDAPHSRDMNGSRDSNGPANPSDGRYHNGIDLDDPNQNPLYGRWDFAAIVGFVTALIGVPVLPIILCALSMYRTKLLRMKGRGLAIAGLVIGLLNLAVSLYMLIAGVDVYQLLSQLYGVDLTGGSGDGTSV</sequence>
<evidence type="ECO:0008006" key="5">
    <source>
        <dbReference type="Google" id="ProtNLM"/>
    </source>
</evidence>